<dbReference type="EMBL" id="CM023478">
    <property type="protein sequence ID" value="KAH7933723.1"/>
    <property type="molecule type" value="Genomic_DNA"/>
</dbReference>
<dbReference type="Proteomes" id="UP000821865">
    <property type="component" value="Chromosome 9"/>
</dbReference>
<protein>
    <submittedName>
        <fullName evidence="1">Uncharacterized protein</fullName>
    </submittedName>
</protein>
<proteinExistence type="predicted"/>
<keyword evidence="2" id="KW-1185">Reference proteome</keyword>
<evidence type="ECO:0000313" key="2">
    <source>
        <dbReference type="Proteomes" id="UP000821865"/>
    </source>
</evidence>
<organism evidence="1 2">
    <name type="scientific">Dermacentor silvarum</name>
    <name type="common">Tick</name>
    <dbReference type="NCBI Taxonomy" id="543639"/>
    <lineage>
        <taxon>Eukaryota</taxon>
        <taxon>Metazoa</taxon>
        <taxon>Ecdysozoa</taxon>
        <taxon>Arthropoda</taxon>
        <taxon>Chelicerata</taxon>
        <taxon>Arachnida</taxon>
        <taxon>Acari</taxon>
        <taxon>Parasitiformes</taxon>
        <taxon>Ixodida</taxon>
        <taxon>Ixodoidea</taxon>
        <taxon>Ixodidae</taxon>
        <taxon>Rhipicephalinae</taxon>
        <taxon>Dermacentor</taxon>
    </lineage>
</organism>
<gene>
    <name evidence="1" type="ORF">HPB49_016204</name>
</gene>
<comment type="caution">
    <text evidence="1">The sequence shown here is derived from an EMBL/GenBank/DDBJ whole genome shotgun (WGS) entry which is preliminary data.</text>
</comment>
<reference evidence="1" key="1">
    <citation type="submission" date="2020-05" db="EMBL/GenBank/DDBJ databases">
        <title>Large-scale comparative analyses of tick genomes elucidate their genetic diversity and vector capacities.</title>
        <authorList>
            <person name="Jia N."/>
            <person name="Wang J."/>
            <person name="Shi W."/>
            <person name="Du L."/>
            <person name="Sun Y."/>
            <person name="Zhan W."/>
            <person name="Jiang J."/>
            <person name="Wang Q."/>
            <person name="Zhang B."/>
            <person name="Ji P."/>
            <person name="Sakyi L.B."/>
            <person name="Cui X."/>
            <person name="Yuan T."/>
            <person name="Jiang B."/>
            <person name="Yang W."/>
            <person name="Lam T.T.-Y."/>
            <person name="Chang Q."/>
            <person name="Ding S."/>
            <person name="Wang X."/>
            <person name="Zhu J."/>
            <person name="Ruan X."/>
            <person name="Zhao L."/>
            <person name="Wei J."/>
            <person name="Que T."/>
            <person name="Du C."/>
            <person name="Cheng J."/>
            <person name="Dai P."/>
            <person name="Han X."/>
            <person name="Huang E."/>
            <person name="Gao Y."/>
            <person name="Liu J."/>
            <person name="Shao H."/>
            <person name="Ye R."/>
            <person name="Li L."/>
            <person name="Wei W."/>
            <person name="Wang X."/>
            <person name="Wang C."/>
            <person name="Yang T."/>
            <person name="Huo Q."/>
            <person name="Li W."/>
            <person name="Guo W."/>
            <person name="Chen H."/>
            <person name="Zhou L."/>
            <person name="Ni X."/>
            <person name="Tian J."/>
            <person name="Zhou Y."/>
            <person name="Sheng Y."/>
            <person name="Liu T."/>
            <person name="Pan Y."/>
            <person name="Xia L."/>
            <person name="Li J."/>
            <person name="Zhao F."/>
            <person name="Cao W."/>
        </authorList>
    </citation>
    <scope>NUCLEOTIDE SEQUENCE</scope>
    <source>
        <strain evidence="1">Dsil-2018</strain>
    </source>
</reference>
<name>A0ACB8C4F8_DERSI</name>
<evidence type="ECO:0000313" key="1">
    <source>
        <dbReference type="EMBL" id="KAH7933723.1"/>
    </source>
</evidence>
<sequence>MLVKSTEDHVDTLDDVLRFPKLKIIVERKTGFEDFVMKPKTPFFKKLQRQVVLVQGSIVPGAVLDDVFDRVEGGGHVVLHERYFQDATLAVRYARRGQCSFRRARQSLYLQPVGMMLRRGLKPDVKRTIKTHLRRAFEMGLQFRPMQPYIFNASRCYAEDPDEAAAYRLEDMQGAYFSLVLGLALSLGMFMTELAVHRTPPFMLSHRLLRKTGH</sequence>
<accession>A0ACB8C4F8</accession>